<evidence type="ECO:0000256" key="2">
    <source>
        <dbReference type="ARBA" id="ARBA00022729"/>
    </source>
</evidence>
<keyword evidence="3" id="KW-0378">Hydrolase</keyword>
<comment type="caution">
    <text evidence="7">The sequence shown here is derived from an EMBL/GenBank/DDBJ whole genome shotgun (WGS) entry which is preliminary data.</text>
</comment>
<accession>A0ABT9MF08</accession>
<dbReference type="InterPro" id="IPR051601">
    <property type="entry name" value="Serine_prot/Carboxylest_S33"/>
</dbReference>
<dbReference type="InterPro" id="IPR000073">
    <property type="entry name" value="AB_hydrolase_1"/>
</dbReference>
<dbReference type="Proteomes" id="UP001232163">
    <property type="component" value="Unassembled WGS sequence"/>
</dbReference>
<evidence type="ECO:0000256" key="3">
    <source>
        <dbReference type="ARBA" id="ARBA00022801"/>
    </source>
</evidence>
<dbReference type="InterPro" id="IPR013595">
    <property type="entry name" value="Pept_S33_TAP-like_C"/>
</dbReference>
<protein>
    <submittedName>
        <fullName evidence="7">Pimeloyl-ACP methyl ester carboxylesterase</fullName>
    </submittedName>
</protein>
<dbReference type="PROSITE" id="PS51257">
    <property type="entry name" value="PROKAR_LIPOPROTEIN"/>
    <property type="match status" value="1"/>
</dbReference>
<dbReference type="Pfam" id="PF08386">
    <property type="entry name" value="Abhydrolase_4"/>
    <property type="match status" value="1"/>
</dbReference>
<reference evidence="7 8" key="1">
    <citation type="submission" date="2023-07" db="EMBL/GenBank/DDBJ databases">
        <title>Genomic Encyclopedia of Type Strains, Phase IV (KMG-IV): sequencing the most valuable type-strain genomes for metagenomic binning, comparative biology and taxonomic classification.</title>
        <authorList>
            <person name="Goeker M."/>
        </authorList>
    </citation>
    <scope>NUCLEOTIDE SEQUENCE [LARGE SCALE GENOMIC DNA]</scope>
    <source>
        <strain evidence="7 8">NIO-1023</strain>
    </source>
</reference>
<feature type="signal peptide" evidence="4">
    <location>
        <begin position="1"/>
        <end position="20"/>
    </location>
</feature>
<proteinExistence type="inferred from homology"/>
<dbReference type="Pfam" id="PF00561">
    <property type="entry name" value="Abhydrolase_1"/>
    <property type="match status" value="1"/>
</dbReference>
<comment type="similarity">
    <text evidence="1">Belongs to the peptidase S33 family.</text>
</comment>
<evidence type="ECO:0000256" key="1">
    <source>
        <dbReference type="ARBA" id="ARBA00010088"/>
    </source>
</evidence>
<dbReference type="Gene3D" id="3.40.50.1820">
    <property type="entry name" value="alpha/beta hydrolase"/>
    <property type="match status" value="1"/>
</dbReference>
<evidence type="ECO:0000259" key="5">
    <source>
        <dbReference type="Pfam" id="PF00561"/>
    </source>
</evidence>
<evidence type="ECO:0000259" key="6">
    <source>
        <dbReference type="Pfam" id="PF08386"/>
    </source>
</evidence>
<feature type="domain" description="Peptidase S33 tripeptidyl aminopeptidase-like C-terminal" evidence="6">
    <location>
        <begin position="447"/>
        <end position="543"/>
    </location>
</feature>
<dbReference type="SUPFAM" id="SSF53474">
    <property type="entry name" value="alpha/beta-Hydrolases"/>
    <property type="match status" value="1"/>
</dbReference>
<organism evidence="7 8">
    <name type="scientific">Deinococcus enclensis</name>
    <dbReference type="NCBI Taxonomy" id="1049582"/>
    <lineage>
        <taxon>Bacteria</taxon>
        <taxon>Thermotogati</taxon>
        <taxon>Deinococcota</taxon>
        <taxon>Deinococci</taxon>
        <taxon>Deinococcales</taxon>
        <taxon>Deinococcaceae</taxon>
        <taxon>Deinococcus</taxon>
    </lineage>
</organism>
<dbReference type="PANTHER" id="PTHR43248:SF29">
    <property type="entry name" value="TRIPEPTIDYL AMINOPEPTIDASE"/>
    <property type="match status" value="1"/>
</dbReference>
<dbReference type="PANTHER" id="PTHR43248">
    <property type="entry name" value="2-SUCCINYL-6-HYDROXY-2,4-CYCLOHEXADIENE-1-CARBOXYLATE SYNTHASE"/>
    <property type="match status" value="1"/>
</dbReference>
<feature type="chain" id="PRO_5046864026" evidence="4">
    <location>
        <begin position="21"/>
        <end position="604"/>
    </location>
</feature>
<evidence type="ECO:0000256" key="4">
    <source>
        <dbReference type="SAM" id="SignalP"/>
    </source>
</evidence>
<keyword evidence="2 4" id="KW-0732">Signal</keyword>
<feature type="domain" description="AB hydrolase-1" evidence="5">
    <location>
        <begin position="134"/>
        <end position="269"/>
    </location>
</feature>
<evidence type="ECO:0000313" key="8">
    <source>
        <dbReference type="Proteomes" id="UP001232163"/>
    </source>
</evidence>
<gene>
    <name evidence="7" type="ORF">QO006_002636</name>
</gene>
<keyword evidence="8" id="KW-1185">Reference proteome</keyword>
<dbReference type="EMBL" id="JAURUR010000009">
    <property type="protein sequence ID" value="MDP9765188.1"/>
    <property type="molecule type" value="Genomic_DNA"/>
</dbReference>
<name>A0ABT9MF08_9DEIO</name>
<evidence type="ECO:0000313" key="7">
    <source>
        <dbReference type="EMBL" id="MDP9765188.1"/>
    </source>
</evidence>
<sequence>MKKSSTLTGLGVLTALSLSACNQDLTVPQANANALKTFQEQTLTWEACDPTLLPIPGVAEELGARMECADVKVPLDWTAPARGTASFALLRVKAAQPAARKGAIFFNPGGPGGDGLLFGALYGYVWNYADRDTKAGAGLYQLAQEYDLVGFSPRGVGQSSPATCATNELSSAVHNPSADRSQANIDALLRNARLIAKACQKSPFTPYVNTDQTARDLNLARALMGDAKLNYVGYSYGTWLGSWYAKLFPAQTGRMLLDGNTAFHLNFHDLFGLQPLGFERAFRETALAYAARHDDVYGLGATKEAVYAGYDALPADLKYALQGYAGGSIVGALYSPEGITSIPVQLIAAKGVDDVLRANPGVTTTQAAAPLLAAHTYAAHPGVDAAAKEHALPLADAYFSLLREDVVPMQLDPMSAVFTSVVCNDTPAPQGTEYWVKDGNEQAVKYPLIGGSVTQNPCAFWGAPTTQKPATPAGMPPLLMVQNEYDPATVTEGAFGALKATPNARMVLVDDETRHGTFPYGTECVDVQVSEYFLKGTLPAQDFTVCPAVPLPGETEVYPVGKTYATGLTPQGLTARVSAFRTTPATTQAQALIKKILERNAIKP</sequence>
<dbReference type="InterPro" id="IPR029058">
    <property type="entry name" value="AB_hydrolase_fold"/>
</dbReference>